<sequence length="237" mass="25357">MFALRVAASPRASLAGVSRVGRTLSSGSLRLAAARSLTTTTTSGDTEVSPPTTDFLEPTSPAESLIDDSEPPLAGPDGFPPPKSTIPNPFKDTFSRSSTSPLSSSAFDKIIKPATIYRLHCHSTRNNTITTLTTRDGKPIAWFSGGSCGFKKGNRSSYEAGYQCAVRMFQKIKEVQSVGTGPIKVELFFKGFGQGRDALHKALSTSEGNEVRPVVSMITDRTAIKIGGTRAKKTRRL</sequence>
<dbReference type="Proteomes" id="UP000308600">
    <property type="component" value="Unassembled WGS sequence"/>
</dbReference>
<keyword evidence="2" id="KW-1185">Reference proteome</keyword>
<reference evidence="1 2" key="1">
    <citation type="journal article" date="2019" name="Nat. Ecol. Evol.">
        <title>Megaphylogeny resolves global patterns of mushroom evolution.</title>
        <authorList>
            <person name="Varga T."/>
            <person name="Krizsan K."/>
            <person name="Foldi C."/>
            <person name="Dima B."/>
            <person name="Sanchez-Garcia M."/>
            <person name="Sanchez-Ramirez S."/>
            <person name="Szollosi G.J."/>
            <person name="Szarkandi J.G."/>
            <person name="Papp V."/>
            <person name="Albert L."/>
            <person name="Andreopoulos W."/>
            <person name="Angelini C."/>
            <person name="Antonin V."/>
            <person name="Barry K.W."/>
            <person name="Bougher N.L."/>
            <person name="Buchanan P."/>
            <person name="Buyck B."/>
            <person name="Bense V."/>
            <person name="Catcheside P."/>
            <person name="Chovatia M."/>
            <person name="Cooper J."/>
            <person name="Damon W."/>
            <person name="Desjardin D."/>
            <person name="Finy P."/>
            <person name="Geml J."/>
            <person name="Haridas S."/>
            <person name="Hughes K."/>
            <person name="Justo A."/>
            <person name="Karasinski D."/>
            <person name="Kautmanova I."/>
            <person name="Kiss B."/>
            <person name="Kocsube S."/>
            <person name="Kotiranta H."/>
            <person name="LaButti K.M."/>
            <person name="Lechner B.E."/>
            <person name="Liimatainen K."/>
            <person name="Lipzen A."/>
            <person name="Lukacs Z."/>
            <person name="Mihaltcheva S."/>
            <person name="Morgado L.N."/>
            <person name="Niskanen T."/>
            <person name="Noordeloos M.E."/>
            <person name="Ohm R.A."/>
            <person name="Ortiz-Santana B."/>
            <person name="Ovrebo C."/>
            <person name="Racz N."/>
            <person name="Riley R."/>
            <person name="Savchenko A."/>
            <person name="Shiryaev A."/>
            <person name="Soop K."/>
            <person name="Spirin V."/>
            <person name="Szebenyi C."/>
            <person name="Tomsovsky M."/>
            <person name="Tulloss R.E."/>
            <person name="Uehling J."/>
            <person name="Grigoriev I.V."/>
            <person name="Vagvolgyi C."/>
            <person name="Papp T."/>
            <person name="Martin F.M."/>
            <person name="Miettinen O."/>
            <person name="Hibbett D.S."/>
            <person name="Nagy L.G."/>
        </authorList>
    </citation>
    <scope>NUCLEOTIDE SEQUENCE [LARGE SCALE GENOMIC DNA]</scope>
    <source>
        <strain evidence="1 2">NL-1719</strain>
    </source>
</reference>
<name>A0ACD3BGJ8_9AGAR</name>
<gene>
    <name evidence="1" type="ORF">BDN72DRAFT_831590</name>
</gene>
<accession>A0ACD3BGJ8</accession>
<proteinExistence type="predicted"/>
<evidence type="ECO:0000313" key="1">
    <source>
        <dbReference type="EMBL" id="TFK76147.1"/>
    </source>
</evidence>
<evidence type="ECO:0000313" key="2">
    <source>
        <dbReference type="Proteomes" id="UP000308600"/>
    </source>
</evidence>
<protein>
    <submittedName>
        <fullName evidence="1">Translational machinery component</fullName>
    </submittedName>
</protein>
<organism evidence="1 2">
    <name type="scientific">Pluteus cervinus</name>
    <dbReference type="NCBI Taxonomy" id="181527"/>
    <lineage>
        <taxon>Eukaryota</taxon>
        <taxon>Fungi</taxon>
        <taxon>Dikarya</taxon>
        <taxon>Basidiomycota</taxon>
        <taxon>Agaricomycotina</taxon>
        <taxon>Agaricomycetes</taxon>
        <taxon>Agaricomycetidae</taxon>
        <taxon>Agaricales</taxon>
        <taxon>Pluteineae</taxon>
        <taxon>Pluteaceae</taxon>
        <taxon>Pluteus</taxon>
    </lineage>
</organism>
<dbReference type="EMBL" id="ML208261">
    <property type="protein sequence ID" value="TFK76147.1"/>
    <property type="molecule type" value="Genomic_DNA"/>
</dbReference>